<dbReference type="InterPro" id="IPR011932">
    <property type="entry name" value="Recomb_XerD"/>
</dbReference>
<evidence type="ECO:0000259" key="13">
    <source>
        <dbReference type="PROSITE" id="PS51898"/>
    </source>
</evidence>
<sequence>MTQRTLPPMHVNDDADDVDADFGAGPDAFDEAGEPFEQAASGAEDADPRDGHDRQDGHDREAAALAFDDDGATYRRSAALIDQFCDTLWLEDGLSRNTLDAYRRDLRLFAQWLAATRDTSLDGVSEAALSAYLAWRRDSLASSVNRRLSVFKRFYQWALREHIAQQDPCLRIASAKRAQRLPSTLSEAQVEALLAAPDLTQPLGLRDRAMLELMYASGLRVSELVSLKTIEVGLNEGVLRIFGKGAKERLVPFGEEANGWLTRYLAESRGVLLAGRACDTLFVTQRGEGMTRQAFWYLIKRYASQADIRAPLSPHTLRHAFATHLINHGADLRVVQLLLGHADISTTQIYTHVARERLKSLHAQHHPRG</sequence>
<dbReference type="InterPro" id="IPR013762">
    <property type="entry name" value="Integrase-like_cat_sf"/>
</dbReference>
<dbReference type="InterPro" id="IPR010998">
    <property type="entry name" value="Integrase_recombinase_N"/>
</dbReference>
<evidence type="ECO:0000256" key="11">
    <source>
        <dbReference type="HAMAP-Rule" id="MF_01807"/>
    </source>
</evidence>
<dbReference type="Gene3D" id="1.10.150.130">
    <property type="match status" value="1"/>
</dbReference>
<protein>
    <recommendedName>
        <fullName evidence="3 11">Tyrosine recombinase XerD</fullName>
    </recommendedName>
</protein>
<evidence type="ECO:0000256" key="6">
    <source>
        <dbReference type="ARBA" id="ARBA00022829"/>
    </source>
</evidence>
<evidence type="ECO:0000256" key="9">
    <source>
        <dbReference type="ARBA" id="ARBA00023172"/>
    </source>
</evidence>
<dbReference type="Pfam" id="PF00589">
    <property type="entry name" value="Phage_integrase"/>
    <property type="match status" value="1"/>
</dbReference>
<reference evidence="15 16" key="1">
    <citation type="submission" date="2019-08" db="EMBL/GenBank/DDBJ databases">
        <authorList>
            <person name="Peeters C."/>
        </authorList>
    </citation>
    <scope>NUCLEOTIDE SEQUENCE [LARGE SCALE GENOMIC DNA]</scope>
    <source>
        <strain evidence="15 16">LMG 31119</strain>
    </source>
</reference>
<evidence type="ECO:0000256" key="7">
    <source>
        <dbReference type="ARBA" id="ARBA00022908"/>
    </source>
</evidence>
<keyword evidence="7 11" id="KW-0229">DNA integration</keyword>
<evidence type="ECO:0000256" key="5">
    <source>
        <dbReference type="ARBA" id="ARBA00022618"/>
    </source>
</evidence>
<dbReference type="NCBIfam" id="NF001399">
    <property type="entry name" value="PRK00283.1"/>
    <property type="match status" value="1"/>
</dbReference>
<feature type="active site" evidence="11">
    <location>
        <position position="318"/>
    </location>
</feature>
<evidence type="ECO:0000256" key="1">
    <source>
        <dbReference type="ARBA" id="ARBA00004496"/>
    </source>
</evidence>
<dbReference type="InterPro" id="IPR044068">
    <property type="entry name" value="CB"/>
</dbReference>
<feature type="compositionally biased region" description="Basic and acidic residues" evidence="12">
    <location>
        <begin position="46"/>
        <end position="57"/>
    </location>
</feature>
<organism evidence="15 16">
    <name type="scientific">Pandoraea pnomenusa</name>
    <dbReference type="NCBI Taxonomy" id="93220"/>
    <lineage>
        <taxon>Bacteria</taxon>
        <taxon>Pseudomonadati</taxon>
        <taxon>Pseudomonadota</taxon>
        <taxon>Betaproteobacteria</taxon>
        <taxon>Burkholderiales</taxon>
        <taxon>Burkholderiaceae</taxon>
        <taxon>Pandoraea</taxon>
    </lineage>
</organism>
<comment type="similarity">
    <text evidence="2 11">Belongs to the 'phage' integrase family. XerD subfamily.</text>
</comment>
<evidence type="ECO:0000256" key="2">
    <source>
        <dbReference type="ARBA" id="ARBA00010450"/>
    </source>
</evidence>
<comment type="function">
    <text evidence="11">Site-specific tyrosine recombinase, which acts by catalyzing the cutting and rejoining of the recombining DNA molecules. The XerC-XerD complex is essential to convert dimers of the bacterial chromosome into monomers to permit their segregation at cell division. It also contributes to the segregational stability of plasmids.</text>
</comment>
<dbReference type="RefSeq" id="WP_224785284.1">
    <property type="nucleotide sequence ID" value="NZ_CABPSO010000004.1"/>
</dbReference>
<keyword evidence="16" id="KW-1185">Reference proteome</keyword>
<feature type="active site" evidence="11">
    <location>
        <position position="341"/>
    </location>
</feature>
<keyword evidence="6 11" id="KW-0159">Chromosome partition</keyword>
<keyword evidence="9 11" id="KW-0233">DNA recombination</keyword>
<dbReference type="CDD" id="cd00798">
    <property type="entry name" value="INT_XerDC_C"/>
    <property type="match status" value="1"/>
</dbReference>
<feature type="active site" evidence="11">
    <location>
        <position position="315"/>
    </location>
</feature>
<proteinExistence type="inferred from homology"/>
<evidence type="ECO:0000259" key="14">
    <source>
        <dbReference type="PROSITE" id="PS51900"/>
    </source>
</evidence>
<dbReference type="InterPro" id="IPR023009">
    <property type="entry name" value="Tyrosine_recombinase_XerC/XerD"/>
</dbReference>
<feature type="active site" description="O-(3'-phospho-DNA)-tyrosine intermediate" evidence="11">
    <location>
        <position position="350"/>
    </location>
</feature>
<keyword evidence="10 11" id="KW-0131">Cell cycle</keyword>
<dbReference type="Gene3D" id="1.10.443.10">
    <property type="entry name" value="Intergrase catalytic core"/>
    <property type="match status" value="1"/>
</dbReference>
<evidence type="ECO:0000313" key="16">
    <source>
        <dbReference type="Proteomes" id="UP000361468"/>
    </source>
</evidence>
<dbReference type="SUPFAM" id="SSF56349">
    <property type="entry name" value="DNA breaking-rejoining enzymes"/>
    <property type="match status" value="1"/>
</dbReference>
<keyword evidence="8 11" id="KW-0238">DNA-binding</keyword>
<feature type="region of interest" description="Disordered" evidence="12">
    <location>
        <begin position="1"/>
        <end position="57"/>
    </location>
</feature>
<accession>A0ABY6WIA6</accession>
<evidence type="ECO:0000313" key="15">
    <source>
        <dbReference type="EMBL" id="VVE65339.1"/>
    </source>
</evidence>
<evidence type="ECO:0000256" key="4">
    <source>
        <dbReference type="ARBA" id="ARBA00022490"/>
    </source>
</evidence>
<feature type="active site" evidence="11">
    <location>
        <position position="220"/>
    </location>
</feature>
<name>A0ABY6WIA6_9BURK</name>
<dbReference type="HAMAP" id="MF_01807">
    <property type="entry name" value="Recomb_XerD"/>
    <property type="match status" value="1"/>
</dbReference>
<feature type="active site" evidence="11">
    <location>
        <position position="244"/>
    </location>
</feature>
<comment type="subunit">
    <text evidence="11">Forms a cyclic heterotetrameric complex composed of two molecules of XerC and two molecules of XerD.</text>
</comment>
<comment type="caution">
    <text evidence="15">The sequence shown here is derived from an EMBL/GenBank/DDBJ whole genome shotgun (WGS) entry which is preliminary data.</text>
</comment>
<keyword evidence="4 11" id="KW-0963">Cytoplasm</keyword>
<evidence type="ECO:0000256" key="10">
    <source>
        <dbReference type="ARBA" id="ARBA00023306"/>
    </source>
</evidence>
<dbReference type="PANTHER" id="PTHR30349:SF90">
    <property type="entry name" value="TYROSINE RECOMBINASE XERD"/>
    <property type="match status" value="1"/>
</dbReference>
<evidence type="ECO:0000256" key="3">
    <source>
        <dbReference type="ARBA" id="ARBA00015810"/>
    </source>
</evidence>
<evidence type="ECO:0000256" key="12">
    <source>
        <dbReference type="SAM" id="MobiDB-lite"/>
    </source>
</evidence>
<comment type="subcellular location">
    <subcellularLocation>
        <location evidence="1 11">Cytoplasm</location>
    </subcellularLocation>
</comment>
<dbReference type="Pfam" id="PF02899">
    <property type="entry name" value="Phage_int_SAM_1"/>
    <property type="match status" value="1"/>
</dbReference>
<dbReference type="InterPro" id="IPR002104">
    <property type="entry name" value="Integrase_catalytic"/>
</dbReference>
<dbReference type="PROSITE" id="PS51900">
    <property type="entry name" value="CB"/>
    <property type="match status" value="1"/>
</dbReference>
<evidence type="ECO:0000256" key="8">
    <source>
        <dbReference type="ARBA" id="ARBA00023125"/>
    </source>
</evidence>
<dbReference type="NCBIfam" id="TIGR02225">
    <property type="entry name" value="recomb_XerD"/>
    <property type="match status" value="1"/>
</dbReference>
<feature type="domain" description="Tyr recombinase" evidence="13">
    <location>
        <begin position="180"/>
        <end position="363"/>
    </location>
</feature>
<dbReference type="Proteomes" id="UP000361468">
    <property type="component" value="Unassembled WGS sequence"/>
</dbReference>
<dbReference type="SUPFAM" id="SSF47823">
    <property type="entry name" value="lambda integrase-like, N-terminal domain"/>
    <property type="match status" value="1"/>
</dbReference>
<dbReference type="PANTHER" id="PTHR30349">
    <property type="entry name" value="PHAGE INTEGRASE-RELATED"/>
    <property type="match status" value="1"/>
</dbReference>
<dbReference type="PROSITE" id="PS51898">
    <property type="entry name" value="TYR_RECOMBINASE"/>
    <property type="match status" value="1"/>
</dbReference>
<dbReference type="EMBL" id="CABPSO010000004">
    <property type="protein sequence ID" value="VVE65339.1"/>
    <property type="molecule type" value="Genomic_DNA"/>
</dbReference>
<dbReference type="InterPro" id="IPR004107">
    <property type="entry name" value="Integrase_SAM-like_N"/>
</dbReference>
<keyword evidence="5 11" id="KW-0132">Cell division</keyword>
<dbReference type="InterPro" id="IPR050090">
    <property type="entry name" value="Tyrosine_recombinase_XerCD"/>
</dbReference>
<dbReference type="InterPro" id="IPR011010">
    <property type="entry name" value="DNA_brk_join_enz"/>
</dbReference>
<feature type="domain" description="Core-binding (CB)" evidence="14">
    <location>
        <begin position="75"/>
        <end position="159"/>
    </location>
</feature>
<gene>
    <name evidence="15" type="primary">xerD_1</name>
    <name evidence="11" type="synonym">xerD</name>
    <name evidence="15" type="ORF">PPN31119_01853</name>
</gene>
<dbReference type="HAMAP" id="MF_01808">
    <property type="entry name" value="Recomb_XerC_XerD"/>
    <property type="match status" value="1"/>
</dbReference>